<dbReference type="Proteomes" id="UP001209878">
    <property type="component" value="Unassembled WGS sequence"/>
</dbReference>
<dbReference type="PRINTS" id="PR00765">
    <property type="entry name" value="CRBOXYPTASEA"/>
</dbReference>
<dbReference type="Pfam" id="PF02244">
    <property type="entry name" value="Propep_M14"/>
    <property type="match status" value="1"/>
</dbReference>
<dbReference type="InterPro" id="IPR057247">
    <property type="entry name" value="CARBOXYPEPT_ZN_2"/>
</dbReference>
<keyword evidence="8" id="KW-0862">Zinc</keyword>
<comment type="caution">
    <text evidence="13">The sequence shown here is derived from an EMBL/GenBank/DDBJ whole genome shotgun (WGS) entry which is preliminary data.</text>
</comment>
<evidence type="ECO:0000256" key="2">
    <source>
        <dbReference type="ARBA" id="ARBA00005988"/>
    </source>
</evidence>
<keyword evidence="7" id="KW-0378">Hydrolase</keyword>
<evidence type="ECO:0000256" key="3">
    <source>
        <dbReference type="ARBA" id="ARBA00022645"/>
    </source>
</evidence>
<dbReference type="Pfam" id="PF00246">
    <property type="entry name" value="Peptidase_M14"/>
    <property type="match status" value="1"/>
</dbReference>
<evidence type="ECO:0000313" key="14">
    <source>
        <dbReference type="Proteomes" id="UP001209878"/>
    </source>
</evidence>
<organism evidence="13 14">
    <name type="scientific">Ridgeia piscesae</name>
    <name type="common">Tubeworm</name>
    <dbReference type="NCBI Taxonomy" id="27915"/>
    <lineage>
        <taxon>Eukaryota</taxon>
        <taxon>Metazoa</taxon>
        <taxon>Spiralia</taxon>
        <taxon>Lophotrochozoa</taxon>
        <taxon>Annelida</taxon>
        <taxon>Polychaeta</taxon>
        <taxon>Sedentaria</taxon>
        <taxon>Canalipalpata</taxon>
        <taxon>Sabellida</taxon>
        <taxon>Siboglinidae</taxon>
        <taxon>Ridgeia</taxon>
    </lineage>
</organism>
<dbReference type="InterPro" id="IPR036990">
    <property type="entry name" value="M14A-like_propep"/>
</dbReference>
<dbReference type="GO" id="GO:0005615">
    <property type="term" value="C:extracellular space"/>
    <property type="evidence" value="ECO:0007669"/>
    <property type="project" value="TreeGrafter"/>
</dbReference>
<accession>A0AAD9N238</accession>
<evidence type="ECO:0000256" key="7">
    <source>
        <dbReference type="ARBA" id="ARBA00022801"/>
    </source>
</evidence>
<dbReference type="InterPro" id="IPR003146">
    <property type="entry name" value="M14A_act_pep"/>
</dbReference>
<feature type="domain" description="Peptidase M14" evidence="12">
    <location>
        <begin position="112"/>
        <end position="407"/>
    </location>
</feature>
<dbReference type="PANTHER" id="PTHR11705">
    <property type="entry name" value="PROTEASE FAMILY M14 CARBOXYPEPTIDASE A,B"/>
    <property type="match status" value="1"/>
</dbReference>
<evidence type="ECO:0000256" key="11">
    <source>
        <dbReference type="PROSITE-ProRule" id="PRU01379"/>
    </source>
</evidence>
<comment type="similarity">
    <text evidence="2 11">Belongs to the peptidase M14 family.</text>
</comment>
<evidence type="ECO:0000256" key="8">
    <source>
        <dbReference type="ARBA" id="ARBA00022833"/>
    </source>
</evidence>
<protein>
    <recommendedName>
        <fullName evidence="12">Peptidase M14 domain-containing protein</fullName>
    </recommendedName>
</protein>
<evidence type="ECO:0000256" key="10">
    <source>
        <dbReference type="ARBA" id="ARBA00023157"/>
    </source>
</evidence>
<evidence type="ECO:0000256" key="1">
    <source>
        <dbReference type="ARBA" id="ARBA00001947"/>
    </source>
</evidence>
<sequence length="423" mass="49088">MDTIRRWTKDGTLSQVRELTDLTLVGNDVTVIVAPEIIAKFKTDMEKHNITFKVISTDFKEVIDRSKLLNDVARKKGLARRDNATARMRLRRRRKRQVYWWMGCKDIGTPDYYMTNDEMNHWLAHAARCSYRARLFSIGQSYEGRQTLGIAVNEWKWNYPAIWINAGIHAREWISHSTALYIIYRVLYGTDEDAIYLRNHYRWYIFPNLNPDGYDYTWTTDRLWRKTRSPTFNTTCYGVDVNRNFNFTWGRFMTSKHPCSDIYGGTGPFSEVETRNVRDAILHLGKRLKIAIDLHSFAQLWLMPYGGSFRPPSDYPQMKSLANKAVEAIKNESGLIYKVGFPFQYLYPLSGSLMDWEKASANIKYPYNPEMRPNMTVGAEGFVPGPDQIVDAGREMFAAVTTICREVEKELEPQLNNKIPSAG</sequence>
<dbReference type="AlphaFoldDB" id="A0AAD9N238"/>
<keyword evidence="6" id="KW-0732">Signal</keyword>
<dbReference type="PROSITE" id="PS00132">
    <property type="entry name" value="CARBOXYPEPT_ZN_1"/>
    <property type="match status" value="1"/>
</dbReference>
<dbReference type="GO" id="GO:0006508">
    <property type="term" value="P:proteolysis"/>
    <property type="evidence" value="ECO:0007669"/>
    <property type="project" value="UniProtKB-KW"/>
</dbReference>
<dbReference type="InterPro" id="IPR000834">
    <property type="entry name" value="Peptidase_M14"/>
</dbReference>
<evidence type="ECO:0000313" key="13">
    <source>
        <dbReference type="EMBL" id="KAK2152618.1"/>
    </source>
</evidence>
<keyword evidence="5" id="KW-0479">Metal-binding</keyword>
<evidence type="ECO:0000256" key="9">
    <source>
        <dbReference type="ARBA" id="ARBA00023049"/>
    </source>
</evidence>
<proteinExistence type="inferred from homology"/>
<dbReference type="PROSITE" id="PS52035">
    <property type="entry name" value="PEPTIDASE_M14"/>
    <property type="match status" value="1"/>
</dbReference>
<dbReference type="Gene3D" id="3.40.630.10">
    <property type="entry name" value="Zn peptidases"/>
    <property type="match status" value="1"/>
</dbReference>
<dbReference type="CDD" id="cd03860">
    <property type="entry name" value="M14_CP_A-B_like"/>
    <property type="match status" value="1"/>
</dbReference>
<reference evidence="13" key="1">
    <citation type="journal article" date="2023" name="Mol. Biol. Evol.">
        <title>Third-Generation Sequencing Reveals the Adaptive Role of the Epigenome in Three Deep-Sea Polychaetes.</title>
        <authorList>
            <person name="Perez M."/>
            <person name="Aroh O."/>
            <person name="Sun Y."/>
            <person name="Lan Y."/>
            <person name="Juniper S.K."/>
            <person name="Young C.R."/>
            <person name="Angers B."/>
            <person name="Qian P.Y."/>
        </authorList>
    </citation>
    <scope>NUCLEOTIDE SEQUENCE</scope>
    <source>
        <strain evidence="13">R07B-5</strain>
    </source>
</reference>
<evidence type="ECO:0000256" key="6">
    <source>
        <dbReference type="ARBA" id="ARBA00022729"/>
    </source>
</evidence>
<feature type="active site" description="Proton donor/acceptor" evidence="11">
    <location>
        <position position="370"/>
    </location>
</feature>
<dbReference type="SUPFAM" id="SSF54897">
    <property type="entry name" value="Protease propeptides/inhibitors"/>
    <property type="match status" value="1"/>
</dbReference>
<keyword evidence="4" id="KW-0645">Protease</keyword>
<keyword evidence="10" id="KW-1015">Disulfide bond</keyword>
<dbReference type="EMBL" id="JAODUO010002427">
    <property type="protein sequence ID" value="KAK2152618.1"/>
    <property type="molecule type" value="Genomic_DNA"/>
</dbReference>
<keyword evidence="3" id="KW-0121">Carboxypeptidase</keyword>
<dbReference type="GO" id="GO:0004181">
    <property type="term" value="F:metallocarboxypeptidase activity"/>
    <property type="evidence" value="ECO:0007669"/>
    <property type="project" value="InterPro"/>
</dbReference>
<gene>
    <name evidence="13" type="ORF">NP493_2430g00000</name>
</gene>
<dbReference type="PROSITE" id="PS00133">
    <property type="entry name" value="CARBOXYPEPT_ZN_2"/>
    <property type="match status" value="1"/>
</dbReference>
<dbReference type="SUPFAM" id="SSF53187">
    <property type="entry name" value="Zn-dependent exopeptidases"/>
    <property type="match status" value="1"/>
</dbReference>
<name>A0AAD9N238_RIDPI</name>
<dbReference type="GO" id="GO:0008270">
    <property type="term" value="F:zinc ion binding"/>
    <property type="evidence" value="ECO:0007669"/>
    <property type="project" value="InterPro"/>
</dbReference>
<dbReference type="InterPro" id="IPR057246">
    <property type="entry name" value="CARBOXYPEPT_ZN_1"/>
</dbReference>
<dbReference type="Gene3D" id="3.30.70.340">
    <property type="entry name" value="Metallocarboxypeptidase-like"/>
    <property type="match status" value="1"/>
</dbReference>
<evidence type="ECO:0000256" key="5">
    <source>
        <dbReference type="ARBA" id="ARBA00022723"/>
    </source>
</evidence>
<keyword evidence="9" id="KW-0482">Metalloprotease</keyword>
<comment type="cofactor">
    <cofactor evidence="1">
        <name>Zn(2+)</name>
        <dbReference type="ChEBI" id="CHEBI:29105"/>
    </cofactor>
</comment>
<evidence type="ECO:0000256" key="4">
    <source>
        <dbReference type="ARBA" id="ARBA00022670"/>
    </source>
</evidence>
<keyword evidence="14" id="KW-1185">Reference proteome</keyword>
<evidence type="ECO:0000259" key="12">
    <source>
        <dbReference type="PROSITE" id="PS52035"/>
    </source>
</evidence>
<dbReference type="SMART" id="SM00631">
    <property type="entry name" value="Zn_pept"/>
    <property type="match status" value="1"/>
</dbReference>
<dbReference type="PANTHER" id="PTHR11705:SF91">
    <property type="entry name" value="FI01817P-RELATED"/>
    <property type="match status" value="1"/>
</dbReference>
<dbReference type="FunFam" id="3.40.630.10:FF:000084">
    <property type="entry name" value="Carboxypeptidase B2"/>
    <property type="match status" value="1"/>
</dbReference>